<protein>
    <recommendedName>
        <fullName evidence="4">Gag/pol protein</fullName>
    </recommendedName>
</protein>
<dbReference type="Proteomes" id="UP001358586">
    <property type="component" value="Chromosome 10"/>
</dbReference>
<evidence type="ECO:0000313" key="2">
    <source>
        <dbReference type="EMBL" id="KAK5795041.1"/>
    </source>
</evidence>
<feature type="region of interest" description="Disordered" evidence="1">
    <location>
        <begin position="116"/>
        <end position="145"/>
    </location>
</feature>
<gene>
    <name evidence="2" type="ORF">PVK06_036295</name>
</gene>
<sequence length="167" mass="19197">MLPSMSSVLQKQHKNFCTTKEIMKNLEDLLRGQFALARQSVSTNLMNSQQKPDTSVKGHMFKLIGFFAEAKYNGAELDVNIQELQCYELMLNGCKPVQEKLEAYLVVGLSSFKGKKKAKGKKKPTKSSVPSHVDRKKAKKSKDPKKIKYVFFNRKRHFISNYKEYLN</sequence>
<dbReference type="EMBL" id="JARKNE010000010">
    <property type="protein sequence ID" value="KAK5795041.1"/>
    <property type="molecule type" value="Genomic_DNA"/>
</dbReference>
<name>A0ABR0NJ59_GOSAR</name>
<evidence type="ECO:0000313" key="3">
    <source>
        <dbReference type="Proteomes" id="UP001358586"/>
    </source>
</evidence>
<organism evidence="2 3">
    <name type="scientific">Gossypium arboreum</name>
    <name type="common">Tree cotton</name>
    <name type="synonym">Gossypium nanking</name>
    <dbReference type="NCBI Taxonomy" id="29729"/>
    <lineage>
        <taxon>Eukaryota</taxon>
        <taxon>Viridiplantae</taxon>
        <taxon>Streptophyta</taxon>
        <taxon>Embryophyta</taxon>
        <taxon>Tracheophyta</taxon>
        <taxon>Spermatophyta</taxon>
        <taxon>Magnoliopsida</taxon>
        <taxon>eudicotyledons</taxon>
        <taxon>Gunneridae</taxon>
        <taxon>Pentapetalae</taxon>
        <taxon>rosids</taxon>
        <taxon>malvids</taxon>
        <taxon>Malvales</taxon>
        <taxon>Malvaceae</taxon>
        <taxon>Malvoideae</taxon>
        <taxon>Gossypium</taxon>
    </lineage>
</organism>
<feature type="compositionally biased region" description="Basic residues" evidence="1">
    <location>
        <begin position="116"/>
        <end position="125"/>
    </location>
</feature>
<feature type="compositionally biased region" description="Basic residues" evidence="1">
    <location>
        <begin position="134"/>
        <end position="145"/>
    </location>
</feature>
<keyword evidence="3" id="KW-1185">Reference proteome</keyword>
<proteinExistence type="predicted"/>
<evidence type="ECO:0000256" key="1">
    <source>
        <dbReference type="SAM" id="MobiDB-lite"/>
    </source>
</evidence>
<accession>A0ABR0NJ59</accession>
<reference evidence="2 3" key="1">
    <citation type="submission" date="2023-03" db="EMBL/GenBank/DDBJ databases">
        <title>WGS of Gossypium arboreum.</title>
        <authorList>
            <person name="Yu D."/>
        </authorList>
    </citation>
    <scope>NUCLEOTIDE SEQUENCE [LARGE SCALE GENOMIC DNA]</scope>
    <source>
        <tissue evidence="2">Leaf</tissue>
    </source>
</reference>
<evidence type="ECO:0008006" key="4">
    <source>
        <dbReference type="Google" id="ProtNLM"/>
    </source>
</evidence>
<comment type="caution">
    <text evidence="2">The sequence shown here is derived from an EMBL/GenBank/DDBJ whole genome shotgun (WGS) entry which is preliminary data.</text>
</comment>